<protein>
    <recommendedName>
        <fullName evidence="4">Tripeptidyl-peptidase 2</fullName>
        <ecNumber evidence="3">3.4.14.10</ecNumber>
    </recommendedName>
    <alternativeName>
        <fullName evidence="9">Tripeptidyl aminopeptidase</fullName>
    </alternativeName>
</protein>
<dbReference type="InterPro" id="IPR015500">
    <property type="entry name" value="Peptidase_S8_subtilisin-rel"/>
</dbReference>
<dbReference type="InterPro" id="IPR022398">
    <property type="entry name" value="Peptidase_S8_His-AS"/>
</dbReference>
<feature type="region of interest" description="Disordered" evidence="11">
    <location>
        <begin position="997"/>
        <end position="1019"/>
    </location>
</feature>
<feature type="domain" description="Peptidase S8/S53" evidence="12">
    <location>
        <begin position="34"/>
        <end position="498"/>
    </location>
</feature>
<dbReference type="InterPro" id="IPR000209">
    <property type="entry name" value="Peptidase_S8/S53_dom"/>
</dbReference>
<evidence type="ECO:0000256" key="5">
    <source>
        <dbReference type="ARBA" id="ARBA00022438"/>
    </source>
</evidence>
<name>A0A2R5LKX2_9ACAR</name>
<feature type="compositionally biased region" description="Basic and acidic residues" evidence="11">
    <location>
        <begin position="1009"/>
        <end position="1019"/>
    </location>
</feature>
<dbReference type="InterPro" id="IPR022232">
    <property type="entry name" value="TPPII_C_art"/>
</dbReference>
<evidence type="ECO:0000256" key="3">
    <source>
        <dbReference type="ARBA" id="ARBA00012462"/>
    </source>
</evidence>
<dbReference type="PRINTS" id="PR00723">
    <property type="entry name" value="SUBTILISIN"/>
</dbReference>
<evidence type="ECO:0000256" key="6">
    <source>
        <dbReference type="ARBA" id="ARBA00022670"/>
    </source>
</evidence>
<feature type="domain" description="Tripeptidyl peptidase II C-terminal" evidence="14">
    <location>
        <begin position="1007"/>
        <end position="1072"/>
    </location>
</feature>
<evidence type="ECO:0000256" key="2">
    <source>
        <dbReference type="ARBA" id="ARBA00011073"/>
    </source>
</evidence>
<dbReference type="CDD" id="cd04857">
    <property type="entry name" value="Peptidases_S8_Tripeptidyl_Aminopeptidase_II"/>
    <property type="match status" value="1"/>
</dbReference>
<dbReference type="Gene3D" id="3.40.50.200">
    <property type="entry name" value="Peptidase S8/S53 domain"/>
    <property type="match status" value="1"/>
</dbReference>
<dbReference type="EMBL" id="GGLE01006003">
    <property type="protein sequence ID" value="MBY10129.1"/>
    <property type="molecule type" value="Transcribed_RNA"/>
</dbReference>
<sequence>MATDSCLDFPTWALLPKKETCIPAFLGKYPEYDGRGVKIAIFDSGIDPGAAGLQVTTDGKPKLIDFMDASGAGDVDTSTVVETQNGEIMGLTGRKLKIPSSWTNPTAKYHIGVKCAYELYPKSVRDRMQKSYKEKEWLPHHNITLAEATRQLDRHNSEPPGSNNLKLEKENCEAQVEILGNMEKKFEDLGPVYDCIVFHDGEMWRAALDTSERGDLEQCTLLGPYRQTFKYGTLSKSDCLHYTVNVYSDGNLLEIVSMVSTHGTHVASIAAAHFPDHPDLNGVAPGAQLVSIVIGDMRIDSIETGTALSRAVTRVVETGCQVINMSYGEHSHWAGGRVMELLHEVVDKHGAIMVVSASNHGPALFTVGTPPTMPTGSLIGVGAYVSPDMMVAEYSLREKLPGLPYTWSSRGPCIDGALGVSVCAPGGAITSVANWTLRGSQLLNGTSMSSPHVAGCVALLVSGLKQKEVPYSPYSVRRAMENTALKVSTWEPFSMGHGLVQVDKAFEHLLSNAQAPERDVRFQMSYNNNKRGICIKEPHLMSRSTNCAVTVEPIFANEEDLEPECLINYQQNLSLVCDAPWVTHSSLLSLMHVARNVSIRVDPTGLPHGVHYTAVKALDVEKPEKGPVFEIPITVIKPKTVSAETCYEFVAKSVTLKPGIINREFLAVPRGATWASITIKSCDVQQSAHLVLHALQLRNSLSCRNYETFKGFQVAPQAEVTYAFVVVEDGTLEVCLSKWWSNLGEVLVDYRITFYGLKPDSQTFSMNASDGVYQFEVRSHLRSEDVLPAVSLKHHVMVLRPTESKIRPLGERDILPKGRPVYENQFTYTFTLAKAAEVTPSCPLLSELLYESEYESQLWMLFDNNKRLLASGDAYPSRYNAKLEKGDYTIRLHVRHEQRALLERLSEMPLHVSQKLSSAINLDVYGSHAQALIGGKKFASTTAHPGACVPVYVTPSPCEKLPKGCNVGHFLTGTITVCKDEQGKKVATYPIQYHVGELPKKNSKSPSNGEEKTPQQEMEEAVRDLRISWVAKLQGKPSSDLYEELKSSCSTQHVPLLLARAQSLDSDKERNQHLREIVSLADQVLSSIGTQDLLASIGARTDKKDQQNNKNQEKQKLQVIEALVKKGAAMCDLLPEGHADGEGDDAVDVPTIAHINAVYQELVKWCDPIDVKAAPFVEKHAMALQHYGRALRVLLKLLEDKPSTEIEKRMAKVFNLLGWEHCTKHLERSTYVRYPTSYRLF</sequence>
<reference evidence="17" key="1">
    <citation type="submission" date="2018-03" db="EMBL/GenBank/DDBJ databases">
        <title>The relapsing fever spirochete Borrelia turicatae persists in the highly oxidative environment of its soft-bodied tick vector.</title>
        <authorList>
            <person name="Bourret T.J."/>
            <person name="Boyle W.K."/>
            <person name="Valenzuela J.G."/>
            <person name="Oliveira F."/>
            <person name="Lopez J.E."/>
        </authorList>
    </citation>
    <scope>NUCLEOTIDE SEQUENCE</scope>
    <source>
        <strain evidence="17">Kansas strain/isolate</strain>
        <tissue evidence="17">Salivary glands</tissue>
    </source>
</reference>
<dbReference type="Pfam" id="PF12583">
    <property type="entry name" value="TPPII_C"/>
    <property type="match status" value="1"/>
</dbReference>
<dbReference type="InterPro" id="IPR046940">
    <property type="entry name" value="TPPII_Ig-like_sf"/>
</dbReference>
<evidence type="ECO:0000259" key="16">
    <source>
        <dbReference type="Pfam" id="PF21316"/>
    </source>
</evidence>
<evidence type="ECO:0000256" key="7">
    <source>
        <dbReference type="ARBA" id="ARBA00022801"/>
    </source>
</evidence>
<organism evidence="17">
    <name type="scientific">Ornithodoros turicata</name>
    <dbReference type="NCBI Taxonomy" id="34597"/>
    <lineage>
        <taxon>Eukaryota</taxon>
        <taxon>Metazoa</taxon>
        <taxon>Ecdysozoa</taxon>
        <taxon>Arthropoda</taxon>
        <taxon>Chelicerata</taxon>
        <taxon>Arachnida</taxon>
        <taxon>Acari</taxon>
        <taxon>Parasitiformes</taxon>
        <taxon>Ixodida</taxon>
        <taxon>Ixodoidea</taxon>
        <taxon>Argasidae</taxon>
        <taxon>Ornithodorinae</taxon>
        <taxon>Ornithodoros</taxon>
    </lineage>
</organism>
<evidence type="ECO:0000256" key="8">
    <source>
        <dbReference type="ARBA" id="ARBA00022825"/>
    </source>
</evidence>
<accession>A0A2R5LKX2</accession>
<dbReference type="Gene3D" id="2.60.40.3170">
    <property type="match status" value="1"/>
</dbReference>
<dbReference type="Pfam" id="PF00082">
    <property type="entry name" value="Peptidase_S8"/>
    <property type="match status" value="1"/>
</dbReference>
<dbReference type="FunFam" id="3.40.50.200:FF:000003">
    <property type="entry name" value="Tripeptidyl peptidase 2"/>
    <property type="match status" value="1"/>
</dbReference>
<dbReference type="InterPro" id="IPR022229">
    <property type="entry name" value="TPPII_Ig-like-2"/>
</dbReference>
<feature type="active site" description="Charge relay system" evidence="10">
    <location>
        <position position="262"/>
    </location>
</feature>
<dbReference type="PROSITE" id="PS51892">
    <property type="entry name" value="SUBTILASE"/>
    <property type="match status" value="1"/>
</dbReference>
<dbReference type="PROSITE" id="PS00137">
    <property type="entry name" value="SUBTILASE_HIS"/>
    <property type="match status" value="1"/>
</dbReference>
<dbReference type="PANTHER" id="PTHR43806:SF14">
    <property type="entry name" value="TRIPEPTIDYL-PEPTIDASE 2"/>
    <property type="match status" value="1"/>
</dbReference>
<dbReference type="InterPro" id="IPR048383">
    <property type="entry name" value="TPPII_Ig-like-1"/>
</dbReference>
<dbReference type="Pfam" id="PF12580">
    <property type="entry name" value="TPPII"/>
    <property type="match status" value="1"/>
</dbReference>
<feature type="active site" description="Charge relay system" evidence="10">
    <location>
        <position position="447"/>
    </location>
</feature>
<dbReference type="GO" id="GO:0004252">
    <property type="term" value="F:serine-type endopeptidase activity"/>
    <property type="evidence" value="ECO:0007669"/>
    <property type="project" value="UniProtKB-UniRule"/>
</dbReference>
<dbReference type="Gene3D" id="1.25.40.710">
    <property type="match status" value="1"/>
</dbReference>
<dbReference type="InterPro" id="IPR036852">
    <property type="entry name" value="Peptidase_S8/S53_dom_sf"/>
</dbReference>
<dbReference type="GO" id="GO:0004177">
    <property type="term" value="F:aminopeptidase activity"/>
    <property type="evidence" value="ECO:0007669"/>
    <property type="project" value="UniProtKB-KW"/>
</dbReference>
<dbReference type="GO" id="GO:0005829">
    <property type="term" value="C:cytosol"/>
    <property type="evidence" value="ECO:0007669"/>
    <property type="project" value="TreeGrafter"/>
</dbReference>
<evidence type="ECO:0000256" key="10">
    <source>
        <dbReference type="PROSITE-ProRule" id="PRU01240"/>
    </source>
</evidence>
<dbReference type="Gene3D" id="2.20.25.690">
    <property type="match status" value="1"/>
</dbReference>
<evidence type="ECO:0000259" key="13">
    <source>
        <dbReference type="Pfam" id="PF12580"/>
    </source>
</evidence>
<dbReference type="InterPro" id="IPR048384">
    <property type="entry name" value="TPPII_GBD"/>
</dbReference>
<dbReference type="GO" id="GO:0006508">
    <property type="term" value="P:proteolysis"/>
    <property type="evidence" value="ECO:0007669"/>
    <property type="project" value="UniProtKB-KW"/>
</dbReference>
<feature type="active site" description="Charge relay system" evidence="10">
    <location>
        <position position="43"/>
    </location>
</feature>
<keyword evidence="7 10" id="KW-0378">Hydrolase</keyword>
<feature type="domain" description="Tripeptidyl-peptidase II galactose-binding" evidence="16">
    <location>
        <begin position="657"/>
        <end position="744"/>
    </location>
</feature>
<dbReference type="InterPro" id="IPR050131">
    <property type="entry name" value="Peptidase_S8_subtilisin-like"/>
</dbReference>
<evidence type="ECO:0000256" key="9">
    <source>
        <dbReference type="ARBA" id="ARBA00032232"/>
    </source>
</evidence>
<evidence type="ECO:0000259" key="12">
    <source>
        <dbReference type="Pfam" id="PF00082"/>
    </source>
</evidence>
<evidence type="ECO:0000259" key="14">
    <source>
        <dbReference type="Pfam" id="PF12583"/>
    </source>
</evidence>
<keyword evidence="6 10" id="KW-0645">Protease</keyword>
<evidence type="ECO:0000259" key="15">
    <source>
        <dbReference type="Pfam" id="PF21223"/>
    </source>
</evidence>
<dbReference type="InterPro" id="IPR046939">
    <property type="entry name" value="TPPII_C_sf"/>
</dbReference>
<comment type="similarity">
    <text evidence="2 10">Belongs to the peptidase S8 family.</text>
</comment>
<dbReference type="Pfam" id="PF21223">
    <property type="entry name" value="TPPII_Ig-like-1"/>
    <property type="match status" value="1"/>
</dbReference>
<keyword evidence="8 10" id="KW-0720">Serine protease</keyword>
<dbReference type="GO" id="GO:0008240">
    <property type="term" value="F:tripeptidyl-peptidase activity"/>
    <property type="evidence" value="ECO:0007669"/>
    <property type="project" value="UniProtKB-EC"/>
</dbReference>
<keyword evidence="5" id="KW-0031">Aminopeptidase</keyword>
<comment type="catalytic activity">
    <reaction evidence="1">
        <text>Release of an N-terminal tripeptide from a polypeptide.</text>
        <dbReference type="EC" id="3.4.14.10"/>
    </reaction>
</comment>
<feature type="domain" description="Tripeptidyl-peptidase II first Ig-like" evidence="15">
    <location>
        <begin position="520"/>
        <end position="636"/>
    </location>
</feature>
<dbReference type="Pfam" id="PF21316">
    <property type="entry name" value="TPPII_GBD"/>
    <property type="match status" value="1"/>
</dbReference>
<evidence type="ECO:0000256" key="4">
    <source>
        <dbReference type="ARBA" id="ARBA00020244"/>
    </source>
</evidence>
<dbReference type="SUPFAM" id="SSF52743">
    <property type="entry name" value="Subtilisin-like"/>
    <property type="match status" value="1"/>
</dbReference>
<dbReference type="Gene3D" id="6.10.250.3080">
    <property type="match status" value="1"/>
</dbReference>
<proteinExistence type="inferred from homology"/>
<dbReference type="EC" id="3.4.14.10" evidence="3"/>
<evidence type="ECO:0000313" key="17">
    <source>
        <dbReference type="EMBL" id="MBY10129.1"/>
    </source>
</evidence>
<dbReference type="PROSITE" id="PS00138">
    <property type="entry name" value="SUBTILASE_SER"/>
    <property type="match status" value="1"/>
</dbReference>
<evidence type="ECO:0000256" key="11">
    <source>
        <dbReference type="SAM" id="MobiDB-lite"/>
    </source>
</evidence>
<dbReference type="InterPro" id="IPR034051">
    <property type="entry name" value="TPP_II_domain"/>
</dbReference>
<evidence type="ECO:0000256" key="1">
    <source>
        <dbReference type="ARBA" id="ARBA00001910"/>
    </source>
</evidence>
<dbReference type="InterPro" id="IPR023828">
    <property type="entry name" value="Peptidase_S8_Ser-AS"/>
</dbReference>
<dbReference type="AlphaFoldDB" id="A0A2R5LKX2"/>
<feature type="domain" description="Tripeptidyl peptidase II second Ig-like" evidence="13">
    <location>
        <begin position="780"/>
        <end position="965"/>
    </location>
</feature>
<dbReference type="PANTHER" id="PTHR43806">
    <property type="entry name" value="PEPTIDASE S8"/>
    <property type="match status" value="1"/>
</dbReference>